<proteinExistence type="predicted"/>
<dbReference type="Proteomes" id="UP000199205">
    <property type="component" value="Unassembled WGS sequence"/>
</dbReference>
<dbReference type="InterPro" id="IPR036162">
    <property type="entry name" value="Resolvase-like_N_sf"/>
</dbReference>
<evidence type="ECO:0000313" key="2">
    <source>
        <dbReference type="EMBL" id="SCB39518.1"/>
    </source>
</evidence>
<evidence type="ECO:0000313" key="3">
    <source>
        <dbReference type="Proteomes" id="UP000199205"/>
    </source>
</evidence>
<dbReference type="SUPFAM" id="SSF53041">
    <property type="entry name" value="Resolvase-like"/>
    <property type="match status" value="1"/>
</dbReference>
<dbReference type="PROSITE" id="PS51736">
    <property type="entry name" value="RECOMBINASES_3"/>
    <property type="match status" value="1"/>
</dbReference>
<organism evidence="2 3">
    <name type="scientific">Rhizobium lusitanum</name>
    <dbReference type="NCBI Taxonomy" id="293958"/>
    <lineage>
        <taxon>Bacteria</taxon>
        <taxon>Pseudomonadati</taxon>
        <taxon>Pseudomonadota</taxon>
        <taxon>Alphaproteobacteria</taxon>
        <taxon>Hyphomicrobiales</taxon>
        <taxon>Rhizobiaceae</taxon>
        <taxon>Rhizobium/Agrobacterium group</taxon>
        <taxon>Rhizobium</taxon>
    </lineage>
</organism>
<dbReference type="GO" id="GO:0000150">
    <property type="term" value="F:DNA strand exchange activity"/>
    <property type="evidence" value="ECO:0007669"/>
    <property type="project" value="InterPro"/>
</dbReference>
<protein>
    <recommendedName>
        <fullName evidence="1">Resolvase/invertase-type recombinase catalytic domain-containing protein</fullName>
    </recommendedName>
</protein>
<gene>
    <name evidence="2" type="ORF">GA0061101_11210</name>
</gene>
<dbReference type="AlphaFoldDB" id="A0A1C3WHW2"/>
<dbReference type="InterPro" id="IPR006119">
    <property type="entry name" value="Resolv_N"/>
</dbReference>
<name>A0A1C3WHW2_9HYPH</name>
<accession>A0A1C3WHW2</accession>
<sequence length="103" mass="11121">MCPVLGGPLMAKFDGHFGPSQFTSALPFVTMASRVGKVRYSHPGLLTMKVARIYLRVSPDEQDLTRQAEIEHGTRSAGNYIAGVYREKVSGARAAPLVKGITS</sequence>
<feature type="domain" description="Resolvase/invertase-type recombinase catalytic" evidence="1">
    <location>
        <begin position="50"/>
        <end position="103"/>
    </location>
</feature>
<reference evidence="2 3" key="1">
    <citation type="submission" date="2016-08" db="EMBL/GenBank/DDBJ databases">
        <authorList>
            <person name="Seilhamer J.J."/>
        </authorList>
    </citation>
    <scope>NUCLEOTIDE SEQUENCE [LARGE SCALE GENOMIC DNA]</scope>
    <source>
        <strain evidence="2 3">P1-7</strain>
    </source>
</reference>
<evidence type="ECO:0000259" key="1">
    <source>
        <dbReference type="PROSITE" id="PS51736"/>
    </source>
</evidence>
<dbReference type="GO" id="GO:0003677">
    <property type="term" value="F:DNA binding"/>
    <property type="evidence" value="ECO:0007669"/>
    <property type="project" value="InterPro"/>
</dbReference>
<dbReference type="EMBL" id="FMAF01000012">
    <property type="protein sequence ID" value="SCB39518.1"/>
    <property type="molecule type" value="Genomic_DNA"/>
</dbReference>